<keyword evidence="4" id="KW-0479">Metal-binding</keyword>
<keyword evidence="6" id="KW-0862">Zinc</keyword>
<accession>A2EUS4</accession>
<dbReference type="PANTHER" id="PTHR10942">
    <property type="entry name" value="LEISHMANOLYSIN-LIKE PEPTIDASE"/>
    <property type="match status" value="1"/>
</dbReference>
<keyword evidence="3" id="KW-0645">Protease</keyword>
<evidence type="ECO:0000256" key="1">
    <source>
        <dbReference type="ARBA" id="ARBA00001947"/>
    </source>
</evidence>
<dbReference type="GO" id="GO:0046872">
    <property type="term" value="F:metal ion binding"/>
    <property type="evidence" value="ECO:0007669"/>
    <property type="project" value="UniProtKB-KW"/>
</dbReference>
<evidence type="ECO:0000313" key="8">
    <source>
        <dbReference type="EMBL" id="EAY03602.1"/>
    </source>
</evidence>
<dbReference type="GO" id="GO:0007155">
    <property type="term" value="P:cell adhesion"/>
    <property type="evidence" value="ECO:0007669"/>
    <property type="project" value="InterPro"/>
</dbReference>
<dbReference type="GO" id="GO:0005737">
    <property type="term" value="C:cytoplasm"/>
    <property type="evidence" value="ECO:0000318"/>
    <property type="project" value="GO_Central"/>
</dbReference>
<dbReference type="GO" id="GO:0016020">
    <property type="term" value="C:membrane"/>
    <property type="evidence" value="ECO:0007669"/>
    <property type="project" value="InterPro"/>
</dbReference>
<dbReference type="VEuPathDB" id="TrichDB:TVAGG3_0649880"/>
<evidence type="ECO:0000256" key="2">
    <source>
        <dbReference type="ARBA" id="ARBA00005860"/>
    </source>
</evidence>
<keyword evidence="7" id="KW-0482">Metalloprotease</keyword>
<reference evidence="8" key="1">
    <citation type="submission" date="2006-10" db="EMBL/GenBank/DDBJ databases">
        <authorList>
            <person name="Amadeo P."/>
            <person name="Zhao Q."/>
            <person name="Wortman J."/>
            <person name="Fraser-Liggett C."/>
            <person name="Carlton J."/>
        </authorList>
    </citation>
    <scope>NUCLEOTIDE SEQUENCE</scope>
    <source>
        <strain evidence="8">G3</strain>
    </source>
</reference>
<dbReference type="SUPFAM" id="SSF55486">
    <property type="entry name" value="Metalloproteases ('zincins'), catalytic domain"/>
    <property type="match status" value="1"/>
</dbReference>
<dbReference type="GO" id="GO:0004222">
    <property type="term" value="F:metalloendopeptidase activity"/>
    <property type="evidence" value="ECO:0007669"/>
    <property type="project" value="InterPro"/>
</dbReference>
<evidence type="ECO:0000256" key="6">
    <source>
        <dbReference type="ARBA" id="ARBA00022833"/>
    </source>
</evidence>
<proteinExistence type="inferred from homology"/>
<dbReference type="Proteomes" id="UP000001542">
    <property type="component" value="Unassembled WGS sequence"/>
</dbReference>
<keyword evidence="5" id="KW-0378">Hydrolase</keyword>
<dbReference type="GO" id="GO:0008233">
    <property type="term" value="F:peptidase activity"/>
    <property type="evidence" value="ECO:0000318"/>
    <property type="project" value="GO_Central"/>
</dbReference>
<evidence type="ECO:0000256" key="4">
    <source>
        <dbReference type="ARBA" id="ARBA00022723"/>
    </source>
</evidence>
<evidence type="ECO:0000256" key="7">
    <source>
        <dbReference type="ARBA" id="ARBA00023049"/>
    </source>
</evidence>
<protein>
    <recommendedName>
        <fullName evidence="10">GP63-like</fullName>
    </recommendedName>
</protein>
<dbReference type="InterPro" id="IPR001577">
    <property type="entry name" value="Peptidase_M8"/>
</dbReference>
<dbReference type="EMBL" id="DS113500">
    <property type="protein sequence ID" value="EAY03602.1"/>
    <property type="molecule type" value="Genomic_DNA"/>
</dbReference>
<dbReference type="AlphaFoldDB" id="A2EUS4"/>
<evidence type="ECO:0000256" key="3">
    <source>
        <dbReference type="ARBA" id="ARBA00022670"/>
    </source>
</evidence>
<comment type="similarity">
    <text evidence="2">Belongs to the peptidase M8 family.</text>
</comment>
<evidence type="ECO:0008006" key="10">
    <source>
        <dbReference type="Google" id="ProtNLM"/>
    </source>
</evidence>
<evidence type="ECO:0000256" key="5">
    <source>
        <dbReference type="ARBA" id="ARBA00022801"/>
    </source>
</evidence>
<dbReference type="PANTHER" id="PTHR10942:SF0">
    <property type="entry name" value="LEISHMANOLYSIN-LIKE PEPTIDASE"/>
    <property type="match status" value="1"/>
</dbReference>
<dbReference type="VEuPathDB" id="TrichDB:TVAG_342040"/>
<comment type="cofactor">
    <cofactor evidence="1">
        <name>Zn(2+)</name>
        <dbReference type="ChEBI" id="CHEBI:29105"/>
    </cofactor>
</comment>
<dbReference type="GO" id="GO:0006508">
    <property type="term" value="P:proteolysis"/>
    <property type="evidence" value="ECO:0007669"/>
    <property type="project" value="UniProtKB-KW"/>
</dbReference>
<sequence>MTHPYPDPSSISSTRDSYYFDTKYYEVNQMTIILNPRQIPIHASQVNTQNDLFFNYLMAAILTGIVPSDHFHLKLSTDYFPNPICTLTKDGIQFRVLITPYAHHHGKNFFGQEWFVGDDKTCPSGIILHPTYMRPNTAFYPEDLSVSTNIQEENVPFLRFTEVTMAFLLDSGNYEVDWRYGKPPIFGNKDFISGEYIPNWPLGPPISTLPKYYFKRPNVTLDGGSFTFKTWGKFYKYLGNCTSSSISSNYPEYCSHQNYYNPYNYQEFGPSYMNYAIIKGISSLCPDGTATIPRLTFYTNDDCAVYSCSDDYSSFTLDVLVNQKTNQYTSFQCTYEEQTHTFDKTYEDGAIATRTLVCPPTEAFCRTLERYDKLYQKNPFQNVIFPTPTPFVTPMITATETPVLTPANTTVLTPKITPKITPRVTVFNTPFHTAQITPFKTPCLTPGIESAARKVYREKKIMIFSSFSVSYSL</sequence>
<reference evidence="8" key="2">
    <citation type="journal article" date="2007" name="Science">
        <title>Draft genome sequence of the sexually transmitted pathogen Trichomonas vaginalis.</title>
        <authorList>
            <person name="Carlton J.M."/>
            <person name="Hirt R.P."/>
            <person name="Silva J.C."/>
            <person name="Delcher A.L."/>
            <person name="Schatz M."/>
            <person name="Zhao Q."/>
            <person name="Wortman J.R."/>
            <person name="Bidwell S.L."/>
            <person name="Alsmark U.C.M."/>
            <person name="Besteiro S."/>
            <person name="Sicheritz-Ponten T."/>
            <person name="Noel C.J."/>
            <person name="Dacks J.B."/>
            <person name="Foster P.G."/>
            <person name="Simillion C."/>
            <person name="Van de Peer Y."/>
            <person name="Miranda-Saavedra D."/>
            <person name="Barton G.J."/>
            <person name="Westrop G.D."/>
            <person name="Mueller S."/>
            <person name="Dessi D."/>
            <person name="Fiori P.L."/>
            <person name="Ren Q."/>
            <person name="Paulsen I."/>
            <person name="Zhang H."/>
            <person name="Bastida-Corcuera F.D."/>
            <person name="Simoes-Barbosa A."/>
            <person name="Brown M.T."/>
            <person name="Hayes R.D."/>
            <person name="Mukherjee M."/>
            <person name="Okumura C.Y."/>
            <person name="Schneider R."/>
            <person name="Smith A.J."/>
            <person name="Vanacova S."/>
            <person name="Villalvazo M."/>
            <person name="Haas B.J."/>
            <person name="Pertea M."/>
            <person name="Feldblyum T.V."/>
            <person name="Utterback T.R."/>
            <person name="Shu C.L."/>
            <person name="Osoegawa K."/>
            <person name="de Jong P.J."/>
            <person name="Hrdy I."/>
            <person name="Horvathova L."/>
            <person name="Zubacova Z."/>
            <person name="Dolezal P."/>
            <person name="Malik S.B."/>
            <person name="Logsdon J.M. Jr."/>
            <person name="Henze K."/>
            <person name="Gupta A."/>
            <person name="Wang C.C."/>
            <person name="Dunne R.L."/>
            <person name="Upcroft J.A."/>
            <person name="Upcroft P."/>
            <person name="White O."/>
            <person name="Salzberg S.L."/>
            <person name="Tang P."/>
            <person name="Chiu C.-H."/>
            <person name="Lee Y.-S."/>
            <person name="Embley T.M."/>
            <person name="Coombs G.H."/>
            <person name="Mottram J.C."/>
            <person name="Tachezy J."/>
            <person name="Fraser-Liggett C.M."/>
            <person name="Johnson P.J."/>
        </authorList>
    </citation>
    <scope>NUCLEOTIDE SEQUENCE [LARGE SCALE GENOMIC DNA]</scope>
    <source>
        <strain evidence="8">G3</strain>
    </source>
</reference>
<dbReference type="RefSeq" id="XP_001315825.1">
    <property type="nucleotide sequence ID" value="XM_001315790.1"/>
</dbReference>
<evidence type="ECO:0000313" key="9">
    <source>
        <dbReference type="Proteomes" id="UP000001542"/>
    </source>
</evidence>
<name>A2EUS4_TRIV3</name>
<gene>
    <name evidence="8" type="ORF">TVAG_342040</name>
</gene>
<dbReference type="InParanoid" id="A2EUS4"/>
<keyword evidence="9" id="KW-1185">Reference proteome</keyword>
<organism evidence="8 9">
    <name type="scientific">Trichomonas vaginalis (strain ATCC PRA-98 / G3)</name>
    <dbReference type="NCBI Taxonomy" id="412133"/>
    <lineage>
        <taxon>Eukaryota</taxon>
        <taxon>Metamonada</taxon>
        <taxon>Parabasalia</taxon>
        <taxon>Trichomonadida</taxon>
        <taxon>Trichomonadidae</taxon>
        <taxon>Trichomonas</taxon>
    </lineage>
</organism>
<dbReference type="KEGG" id="tva:4761446"/>